<name>A0A4V1MAF9_9BACT</name>
<dbReference type="EMBL" id="SDHZ01000001">
    <property type="protein sequence ID" value="RXK85736.1"/>
    <property type="molecule type" value="Genomic_DNA"/>
</dbReference>
<sequence length="213" mass="23758">MNDSAREHRNPITHYSKPIEVGIFIFDEVEVLDFAGPFEVLSLAAENGAKCFHVCTIAVNNARVVARNGLQVLPDYSFDDEKHMDILIVPGGHGAQRERKNSAVIEWIKKVDKTTTITASVCTGALILAETKLLDNKKATTHWMYFNQVEEEYPAIEMIRNTKYVEDGKIITSAGISAGIDMSFFIVQKLLGKNVAVETAKRMEYDITFSADV</sequence>
<dbReference type="AlphaFoldDB" id="A0A4V1MAF9"/>
<proteinExistence type="predicted"/>
<dbReference type="InterPro" id="IPR029062">
    <property type="entry name" value="Class_I_gatase-like"/>
</dbReference>
<comment type="caution">
    <text evidence="2">The sequence shown here is derived from an EMBL/GenBank/DDBJ whole genome shotgun (WGS) entry which is preliminary data.</text>
</comment>
<dbReference type="Gene3D" id="3.40.50.880">
    <property type="match status" value="1"/>
</dbReference>
<dbReference type="InterPro" id="IPR002818">
    <property type="entry name" value="DJ-1/PfpI"/>
</dbReference>
<feature type="domain" description="DJ-1/PfpI" evidence="1">
    <location>
        <begin position="21"/>
        <end position="188"/>
    </location>
</feature>
<dbReference type="InterPro" id="IPR052158">
    <property type="entry name" value="INH-QAR"/>
</dbReference>
<reference evidence="2 3" key="1">
    <citation type="submission" date="2019-01" db="EMBL/GenBank/DDBJ databases">
        <title>Filimonas sp. strain TTM-71.</title>
        <authorList>
            <person name="Chen W.-M."/>
        </authorList>
    </citation>
    <scope>NUCLEOTIDE SEQUENCE [LARGE SCALE GENOMIC DNA]</scope>
    <source>
        <strain evidence="2 3">TTM-71</strain>
    </source>
</reference>
<keyword evidence="3" id="KW-1185">Reference proteome</keyword>
<accession>A0A4V1MAF9</accession>
<dbReference type="RefSeq" id="WP_129001488.1">
    <property type="nucleotide sequence ID" value="NZ_SDHZ01000001.1"/>
</dbReference>
<dbReference type="GO" id="GO:0006355">
    <property type="term" value="P:regulation of DNA-templated transcription"/>
    <property type="evidence" value="ECO:0007669"/>
    <property type="project" value="TreeGrafter"/>
</dbReference>
<protein>
    <submittedName>
        <fullName evidence="2">DJ-1/PfpI family protein</fullName>
    </submittedName>
</protein>
<dbReference type="OrthoDB" id="9803764at2"/>
<dbReference type="Proteomes" id="UP000290545">
    <property type="component" value="Unassembled WGS sequence"/>
</dbReference>
<evidence type="ECO:0000313" key="2">
    <source>
        <dbReference type="EMBL" id="RXK85736.1"/>
    </source>
</evidence>
<evidence type="ECO:0000313" key="3">
    <source>
        <dbReference type="Proteomes" id="UP000290545"/>
    </source>
</evidence>
<organism evidence="2 3">
    <name type="scientific">Filimonas effusa</name>
    <dbReference type="NCBI Taxonomy" id="2508721"/>
    <lineage>
        <taxon>Bacteria</taxon>
        <taxon>Pseudomonadati</taxon>
        <taxon>Bacteroidota</taxon>
        <taxon>Chitinophagia</taxon>
        <taxon>Chitinophagales</taxon>
        <taxon>Chitinophagaceae</taxon>
        <taxon>Filimonas</taxon>
    </lineage>
</organism>
<gene>
    <name evidence="2" type="ORF">ESB13_02665</name>
</gene>
<dbReference type="SUPFAM" id="SSF52317">
    <property type="entry name" value="Class I glutamine amidotransferase-like"/>
    <property type="match status" value="1"/>
</dbReference>
<evidence type="ECO:0000259" key="1">
    <source>
        <dbReference type="Pfam" id="PF01965"/>
    </source>
</evidence>
<dbReference type="PANTHER" id="PTHR43130">
    <property type="entry name" value="ARAC-FAMILY TRANSCRIPTIONAL REGULATOR"/>
    <property type="match status" value="1"/>
</dbReference>
<dbReference type="PANTHER" id="PTHR43130:SF14">
    <property type="entry name" value="DJ-1_PFPI DOMAIN-CONTAINING PROTEIN"/>
    <property type="match status" value="1"/>
</dbReference>
<dbReference type="CDD" id="cd03139">
    <property type="entry name" value="GATase1_PfpI_2"/>
    <property type="match status" value="1"/>
</dbReference>
<dbReference type="Pfam" id="PF01965">
    <property type="entry name" value="DJ-1_PfpI"/>
    <property type="match status" value="1"/>
</dbReference>